<sequence>MTTGPLRAELQELQVVRGQLAETQDALTAALQASELSQQEAEYLTRQLAQLEAEARSAAIAAGQESHSSLSGPEGYEEGTGAKPKAEMAPAPNQWLSSDEDLDWDEISDIGSLDVGEERMSWR</sequence>
<feature type="region of interest" description="Disordered" evidence="1">
    <location>
        <begin position="56"/>
        <end position="103"/>
    </location>
</feature>
<comment type="caution">
    <text evidence="2">The sequence shown here is derived from an EMBL/GenBank/DDBJ whole genome shotgun (WGS) entry which is preliminary data.</text>
</comment>
<protein>
    <submittedName>
        <fullName evidence="2">Uncharacterized protein</fullName>
    </submittedName>
</protein>
<reference evidence="2 3" key="1">
    <citation type="submission" date="2020-02" db="EMBL/GenBank/DDBJ databases">
        <title>Draft genome sequence of Haematococcus lacustris strain NIES-144.</title>
        <authorList>
            <person name="Morimoto D."/>
            <person name="Nakagawa S."/>
            <person name="Yoshida T."/>
            <person name="Sawayama S."/>
        </authorList>
    </citation>
    <scope>NUCLEOTIDE SEQUENCE [LARGE SCALE GENOMIC DNA]</scope>
    <source>
        <strain evidence="2 3">NIES-144</strain>
    </source>
</reference>
<feature type="compositionally biased region" description="Low complexity" evidence="1">
    <location>
        <begin position="56"/>
        <end position="65"/>
    </location>
</feature>
<gene>
    <name evidence="2" type="ORF">HaLaN_18705</name>
</gene>
<name>A0A699ZRL3_HAELA</name>
<evidence type="ECO:0000256" key="1">
    <source>
        <dbReference type="SAM" id="MobiDB-lite"/>
    </source>
</evidence>
<organism evidence="2 3">
    <name type="scientific">Haematococcus lacustris</name>
    <name type="common">Green alga</name>
    <name type="synonym">Haematococcus pluvialis</name>
    <dbReference type="NCBI Taxonomy" id="44745"/>
    <lineage>
        <taxon>Eukaryota</taxon>
        <taxon>Viridiplantae</taxon>
        <taxon>Chlorophyta</taxon>
        <taxon>core chlorophytes</taxon>
        <taxon>Chlorophyceae</taxon>
        <taxon>CS clade</taxon>
        <taxon>Chlamydomonadales</taxon>
        <taxon>Haematococcaceae</taxon>
        <taxon>Haematococcus</taxon>
    </lineage>
</organism>
<evidence type="ECO:0000313" key="3">
    <source>
        <dbReference type="Proteomes" id="UP000485058"/>
    </source>
</evidence>
<dbReference type="AlphaFoldDB" id="A0A699ZRL3"/>
<dbReference type="EMBL" id="BLLF01001822">
    <property type="protein sequence ID" value="GFH21404.1"/>
    <property type="molecule type" value="Genomic_DNA"/>
</dbReference>
<proteinExistence type="predicted"/>
<accession>A0A699ZRL3</accession>
<keyword evidence="3" id="KW-1185">Reference proteome</keyword>
<evidence type="ECO:0000313" key="2">
    <source>
        <dbReference type="EMBL" id="GFH21404.1"/>
    </source>
</evidence>
<dbReference type="Proteomes" id="UP000485058">
    <property type="component" value="Unassembled WGS sequence"/>
</dbReference>